<feature type="region of interest" description="Disordered" evidence="1">
    <location>
        <begin position="823"/>
        <end position="853"/>
    </location>
</feature>
<feature type="compositionally biased region" description="Acidic residues" evidence="1">
    <location>
        <begin position="19"/>
        <end position="28"/>
    </location>
</feature>
<feature type="region of interest" description="Disordered" evidence="1">
    <location>
        <begin position="371"/>
        <end position="405"/>
    </location>
</feature>
<dbReference type="Proteomes" id="UP001396898">
    <property type="component" value="Unassembled WGS sequence"/>
</dbReference>
<evidence type="ECO:0000313" key="3">
    <source>
        <dbReference type="Proteomes" id="UP001396898"/>
    </source>
</evidence>
<feature type="compositionally biased region" description="Polar residues" evidence="1">
    <location>
        <begin position="632"/>
        <end position="648"/>
    </location>
</feature>
<accession>A0ABR1RDL7</accession>
<organism evidence="2 3">
    <name type="scientific">Apiospora marii</name>
    <dbReference type="NCBI Taxonomy" id="335849"/>
    <lineage>
        <taxon>Eukaryota</taxon>
        <taxon>Fungi</taxon>
        <taxon>Dikarya</taxon>
        <taxon>Ascomycota</taxon>
        <taxon>Pezizomycotina</taxon>
        <taxon>Sordariomycetes</taxon>
        <taxon>Xylariomycetidae</taxon>
        <taxon>Amphisphaeriales</taxon>
        <taxon>Apiosporaceae</taxon>
        <taxon>Apiospora</taxon>
    </lineage>
</organism>
<feature type="compositionally biased region" description="Basic and acidic residues" evidence="1">
    <location>
        <begin position="834"/>
        <end position="853"/>
    </location>
</feature>
<gene>
    <name evidence="2" type="ORF">PG991_011121</name>
</gene>
<feature type="compositionally biased region" description="Low complexity" evidence="1">
    <location>
        <begin position="469"/>
        <end position="492"/>
    </location>
</feature>
<feature type="compositionally biased region" description="Polar residues" evidence="1">
    <location>
        <begin position="698"/>
        <end position="707"/>
    </location>
</feature>
<feature type="region of interest" description="Disordered" evidence="1">
    <location>
        <begin position="325"/>
        <end position="357"/>
    </location>
</feature>
<comment type="caution">
    <text evidence="2">The sequence shown here is derived from an EMBL/GenBank/DDBJ whole genome shotgun (WGS) entry which is preliminary data.</text>
</comment>
<keyword evidence="3" id="KW-1185">Reference proteome</keyword>
<feature type="compositionally biased region" description="Polar residues" evidence="1">
    <location>
        <begin position="670"/>
        <end position="679"/>
    </location>
</feature>
<reference evidence="2 3" key="1">
    <citation type="submission" date="2023-01" db="EMBL/GenBank/DDBJ databases">
        <title>Analysis of 21 Apiospora genomes using comparative genomics revels a genus with tremendous synthesis potential of carbohydrate active enzymes and secondary metabolites.</title>
        <authorList>
            <person name="Sorensen T."/>
        </authorList>
    </citation>
    <scope>NUCLEOTIDE SEQUENCE [LARGE SCALE GENOMIC DNA]</scope>
    <source>
        <strain evidence="2 3">CBS 20057</strain>
    </source>
</reference>
<feature type="region of interest" description="Disordered" evidence="1">
    <location>
        <begin position="1"/>
        <end position="58"/>
    </location>
</feature>
<proteinExistence type="predicted"/>
<evidence type="ECO:0000256" key="1">
    <source>
        <dbReference type="SAM" id="MobiDB-lite"/>
    </source>
</evidence>
<dbReference type="EMBL" id="JAQQWI010000016">
    <property type="protein sequence ID" value="KAK8008570.1"/>
    <property type="molecule type" value="Genomic_DNA"/>
</dbReference>
<feature type="compositionally biased region" description="Acidic residues" evidence="1">
    <location>
        <begin position="558"/>
        <end position="581"/>
    </location>
</feature>
<feature type="compositionally biased region" description="Polar residues" evidence="1">
    <location>
        <begin position="435"/>
        <end position="451"/>
    </location>
</feature>
<feature type="region of interest" description="Disordered" evidence="1">
    <location>
        <begin position="427"/>
        <end position="773"/>
    </location>
</feature>
<evidence type="ECO:0000313" key="2">
    <source>
        <dbReference type="EMBL" id="KAK8008570.1"/>
    </source>
</evidence>
<feature type="compositionally biased region" description="Acidic residues" evidence="1">
    <location>
        <begin position="328"/>
        <end position="355"/>
    </location>
</feature>
<protein>
    <submittedName>
        <fullName evidence="2">Uncharacterized protein</fullName>
    </submittedName>
</protein>
<feature type="compositionally biased region" description="Polar residues" evidence="1">
    <location>
        <begin position="733"/>
        <end position="749"/>
    </location>
</feature>
<feature type="compositionally biased region" description="Low complexity" evidence="1">
    <location>
        <begin position="500"/>
        <end position="520"/>
    </location>
</feature>
<sequence length="853" mass="95348">MALPLSLEGDDLPVMLLSDSEDENDDEMPVQPPSRNPKRTTADADPIDEASLKQKTEDAAANVPAHPIAAMQAPFAESLVEATTNSAEQKPRLKFGNADERRAYLLDAAADEGLPADLWRHRPGHVHHELWKLMAQISFGVYLLLGGMANSNIQVVNILQGHIDEVDEFLETAMDDVTAAVADVQDRIKHLELPMENRDTFEGMLEDRDFRLQIVTGNEKIEHICLRSSLALEAYLDDVEEGLKATKEFAMYLNDQQSRPWRQERPSVVEIFDAMKGNAEGWYKAFLDLQDISTNLETMLATLSRMVAEMDQLAGEVSRRTIAGVSEVDQEDFDEEDPIDDSFLDEYLGEDDPAEEDLRVEDLRVDDLREEGLREGVPRQEDIREENPREESSVGEESIDKNESKGDAFLQLDLRASALMPLQFGLDSFPEPPRASNTSTPVLKPANTNDLHSPESEPTHASGRYSADSSHASEASGRSSPRTESSRSRPCSDAQSQAHSAPTSPKSPSQKSPPSSPAAKDTLPQTYYQPPTKRESTMKRGPTLEILIAPEPIIVHSEDEDYDDDDDGSFSLDDEDDDDDGAPSPTQDQGLYILQPRTYTPLPPEPLPSPMIRNVSSPQQLEEEEEQEQRPRSTSLRQRLSLKGSNPPVSIELPPRNTNRPRPPPPPRVSTYQNTTSVYVSDRERRPTVHSVGEVHSTGDSFGQLSPPNFLHGNTLPSPLSDHQHHFRPVQASPHSPLQRPWTSGNVSQVAPRPHTSATTRDYHQGPHQNNTSSAMAMSRLSNVSTLNPENGDSKTLKKKRSAFGWLKKAFALDEEERLAFEARKQQQAPMPYYDERSPRFLDGRRLDDHRRY</sequence>
<name>A0ABR1RDL7_9PEZI</name>